<dbReference type="SUPFAM" id="SSF51695">
    <property type="entry name" value="PLC-like phosphodiesterases"/>
    <property type="match status" value="1"/>
</dbReference>
<dbReference type="PROSITE" id="PS51704">
    <property type="entry name" value="GP_PDE"/>
    <property type="match status" value="1"/>
</dbReference>
<sequence length="302" mass="34961">MEQILNFITRYHDFQDFYEKFKEKGNYLFPVAHRGCWKFAPENSLSAIQNCMNKGVFIIELDVHKTKDGKVILMHDDSVDRMTNGSGKIADLTLEQIKALFLKKNNGGDEAVLTNEKVPTLLEAMNLVKDKALVNIDKCWDIREEVYEILEQTDTFDHALIKSDSTIENIEKFLNSKDKKLHYMHKVNEVNVHELEDIITKFQPIAIEISFQYDTSTVVSEEVLIKIKENANVWVNSLDLSLNGGHSDTLSLVDPDAGWGWLVDKGMNIIQTDYSFKLLDYLDEKLANHYNSERFYQKENRK</sequence>
<keyword evidence="3" id="KW-1185">Reference proteome</keyword>
<dbReference type="GO" id="GO:0008889">
    <property type="term" value="F:glycerophosphodiester phosphodiesterase activity"/>
    <property type="evidence" value="ECO:0007669"/>
    <property type="project" value="UniProtKB-EC"/>
</dbReference>
<gene>
    <name evidence="2" type="ORF">HNP81_003770</name>
</gene>
<dbReference type="PANTHER" id="PTHR46320">
    <property type="entry name" value="GLYCEROPHOSPHODIESTER PHOSPHODIESTERASE 1"/>
    <property type="match status" value="1"/>
</dbReference>
<dbReference type="InterPro" id="IPR030395">
    <property type="entry name" value="GP_PDE_dom"/>
</dbReference>
<proteinExistence type="predicted"/>
<dbReference type="InterPro" id="IPR032160">
    <property type="entry name" value="DUF4996"/>
</dbReference>
<dbReference type="InterPro" id="IPR017946">
    <property type="entry name" value="PLC-like_Pdiesterase_TIM-brl"/>
</dbReference>
<dbReference type="EC" id="3.1.4.46" evidence="2"/>
<protein>
    <submittedName>
        <fullName evidence="2">Glycerophosphoryl diester phosphodiesterase</fullName>
        <ecNumber evidence="2">3.1.4.46</ecNumber>
    </submittedName>
</protein>
<accession>A0ABR6CTW7</accession>
<dbReference type="Pfam" id="PF03009">
    <property type="entry name" value="GDPD"/>
    <property type="match status" value="1"/>
</dbReference>
<comment type="caution">
    <text evidence="2">The sequence shown here is derived from an EMBL/GenBank/DDBJ whole genome shotgun (WGS) entry which is preliminary data.</text>
</comment>
<dbReference type="CDD" id="cd08566">
    <property type="entry name" value="GDPD_AtGDE_like"/>
    <property type="match status" value="1"/>
</dbReference>
<dbReference type="Pfam" id="PF16387">
    <property type="entry name" value="DUF4996"/>
    <property type="match status" value="1"/>
</dbReference>
<name>A0ABR6CTW7_9BACI</name>
<dbReference type="Proteomes" id="UP000626697">
    <property type="component" value="Unassembled WGS sequence"/>
</dbReference>
<dbReference type="EMBL" id="JACJHX010000014">
    <property type="protein sequence ID" value="MBA9028450.1"/>
    <property type="molecule type" value="Genomic_DNA"/>
</dbReference>
<feature type="domain" description="GP-PDE" evidence="1">
    <location>
        <begin position="28"/>
        <end position="282"/>
    </location>
</feature>
<keyword evidence="2" id="KW-0378">Hydrolase</keyword>
<organism evidence="2 3">
    <name type="scientific">Peribacillus huizhouensis</name>
    <dbReference type="NCBI Taxonomy" id="1501239"/>
    <lineage>
        <taxon>Bacteria</taxon>
        <taxon>Bacillati</taxon>
        <taxon>Bacillota</taxon>
        <taxon>Bacilli</taxon>
        <taxon>Bacillales</taxon>
        <taxon>Bacillaceae</taxon>
        <taxon>Peribacillus</taxon>
    </lineage>
</organism>
<reference evidence="2 3" key="1">
    <citation type="submission" date="2020-08" db="EMBL/GenBank/DDBJ databases">
        <title>Genomic Encyclopedia of Type Strains, Phase IV (KMG-IV): sequencing the most valuable type-strain genomes for metagenomic binning, comparative biology and taxonomic classification.</title>
        <authorList>
            <person name="Goeker M."/>
        </authorList>
    </citation>
    <scope>NUCLEOTIDE SEQUENCE [LARGE SCALE GENOMIC DNA]</scope>
    <source>
        <strain evidence="2 3">DSM 105481</strain>
    </source>
</reference>
<evidence type="ECO:0000313" key="2">
    <source>
        <dbReference type="EMBL" id="MBA9028450.1"/>
    </source>
</evidence>
<evidence type="ECO:0000313" key="3">
    <source>
        <dbReference type="Proteomes" id="UP000626697"/>
    </source>
</evidence>
<dbReference type="PANTHER" id="PTHR46320:SF1">
    <property type="entry name" value="GLYCEROPHOSPHODIESTER PHOSPHODIESTERASE 1"/>
    <property type="match status" value="1"/>
</dbReference>
<dbReference type="Gene3D" id="3.20.20.190">
    <property type="entry name" value="Phosphatidylinositol (PI) phosphodiesterase"/>
    <property type="match status" value="1"/>
</dbReference>
<evidence type="ECO:0000259" key="1">
    <source>
        <dbReference type="PROSITE" id="PS51704"/>
    </source>
</evidence>